<dbReference type="InterPro" id="IPR000727">
    <property type="entry name" value="T_SNARE_dom"/>
</dbReference>
<comment type="subcellular location">
    <subcellularLocation>
        <location evidence="1">Cell membrane</location>
        <topology evidence="1">Multi-pass membrane protein</topology>
    </subcellularLocation>
</comment>
<dbReference type="Pfam" id="PF02743">
    <property type="entry name" value="dCache_1"/>
    <property type="match status" value="1"/>
</dbReference>
<dbReference type="InterPro" id="IPR051310">
    <property type="entry name" value="MCP_chemotaxis"/>
</dbReference>
<keyword evidence="16" id="KW-1185">Reference proteome</keyword>
<evidence type="ECO:0000256" key="4">
    <source>
        <dbReference type="ARBA" id="ARBA00022692"/>
    </source>
</evidence>
<keyword evidence="3" id="KW-0145">Chemotaxis</keyword>
<dbReference type="GO" id="GO:0006935">
    <property type="term" value="P:chemotaxis"/>
    <property type="evidence" value="ECO:0007669"/>
    <property type="project" value="UniProtKB-KW"/>
</dbReference>
<reference evidence="15" key="1">
    <citation type="submission" date="2011-08" db="EMBL/GenBank/DDBJ databases">
        <authorList>
            <consortium name="The Broad Institute Genome Sequencing Platform"/>
            <person name="Earl A."/>
            <person name="Ward D."/>
            <person name="Feldgarden M."/>
            <person name="Gevers D."/>
            <person name="Sizova M."/>
            <person name="Hazen A."/>
            <person name="Epstein S."/>
            <person name="Young S.K."/>
            <person name="Zeng Q."/>
            <person name="Gargeya S."/>
            <person name="Fitzgerald M."/>
            <person name="Haas B."/>
            <person name="Abouelleil A."/>
            <person name="Alvarado L."/>
            <person name="Arachchi H.M."/>
            <person name="Berlin A."/>
            <person name="Brown A."/>
            <person name="Chapman S.B."/>
            <person name="Chen Z."/>
            <person name="Dunbar C."/>
            <person name="Freedman E."/>
            <person name="Gearin G."/>
            <person name="Gellesch M."/>
            <person name="Goldberg J."/>
            <person name="Griggs A."/>
            <person name="Gujja S."/>
            <person name="Heiman D."/>
            <person name="Howarth C."/>
            <person name="Larson L."/>
            <person name="Lui A."/>
            <person name="MacDonald P.J.P."/>
            <person name="Montmayeur A."/>
            <person name="Murphy C."/>
            <person name="Neiman D."/>
            <person name="Pearson M."/>
            <person name="Priest M."/>
            <person name="Roberts A."/>
            <person name="Saif S."/>
            <person name="Shea T."/>
            <person name="Shenoy N."/>
            <person name="Sisk P."/>
            <person name="Stolte C."/>
            <person name="Sykes S."/>
            <person name="Wortman J."/>
            <person name="Nusbaum C."/>
            <person name="Birren B."/>
        </authorList>
    </citation>
    <scope>NUCLEOTIDE SEQUENCE [LARGE SCALE GENOMIC DNA]</scope>
    <source>
        <strain evidence="15">ACB1</strain>
    </source>
</reference>
<evidence type="ECO:0000313" key="15">
    <source>
        <dbReference type="EMBL" id="EHL11236.1"/>
    </source>
</evidence>
<keyword evidence="9" id="KW-0175">Coiled coil</keyword>
<feature type="transmembrane region" description="Helical" evidence="11">
    <location>
        <begin position="313"/>
        <end position="332"/>
    </location>
</feature>
<dbReference type="GO" id="GO:0004888">
    <property type="term" value="F:transmembrane signaling receptor activity"/>
    <property type="evidence" value="ECO:0007669"/>
    <property type="project" value="TreeGrafter"/>
</dbReference>
<evidence type="ECO:0000259" key="13">
    <source>
        <dbReference type="PROSITE" id="PS50192"/>
    </source>
</evidence>
<feature type="region of interest" description="Disordered" evidence="10">
    <location>
        <begin position="683"/>
        <end position="733"/>
    </location>
</feature>
<dbReference type="Gene3D" id="3.30.450.20">
    <property type="entry name" value="PAS domain"/>
    <property type="match status" value="1"/>
</dbReference>
<feature type="domain" description="HAMP" evidence="14">
    <location>
        <begin position="333"/>
        <end position="385"/>
    </location>
</feature>
<name>G9WN70_9FIRM</name>
<comment type="similarity">
    <text evidence="7">Belongs to the methyl-accepting chemotaxis (MCP) protein family.</text>
</comment>
<dbReference type="InterPro" id="IPR033479">
    <property type="entry name" value="dCache_1"/>
</dbReference>
<dbReference type="GO" id="GO:0007165">
    <property type="term" value="P:signal transduction"/>
    <property type="evidence" value="ECO:0007669"/>
    <property type="project" value="UniProtKB-KW"/>
</dbReference>
<proteinExistence type="inferred from homology"/>
<dbReference type="InterPro" id="IPR004089">
    <property type="entry name" value="MCPsignal_dom"/>
</dbReference>
<dbReference type="PROSITE" id="PS50111">
    <property type="entry name" value="CHEMOTAXIS_TRANSDUC_2"/>
    <property type="match status" value="1"/>
</dbReference>
<keyword evidence="2" id="KW-1003">Cell membrane</keyword>
<evidence type="ECO:0000313" key="16">
    <source>
        <dbReference type="Proteomes" id="UP000018461"/>
    </source>
</evidence>
<dbReference type="Pfam" id="PF00015">
    <property type="entry name" value="MCPsignal"/>
    <property type="match status" value="1"/>
</dbReference>
<dbReference type="PROSITE" id="PS50192">
    <property type="entry name" value="T_SNARE"/>
    <property type="match status" value="1"/>
</dbReference>
<feature type="transmembrane region" description="Helical" evidence="11">
    <location>
        <begin position="7"/>
        <end position="31"/>
    </location>
</feature>
<dbReference type="SMART" id="SM00283">
    <property type="entry name" value="MA"/>
    <property type="match status" value="1"/>
</dbReference>
<evidence type="ECO:0000256" key="1">
    <source>
        <dbReference type="ARBA" id="ARBA00004651"/>
    </source>
</evidence>
<evidence type="ECO:0000256" key="11">
    <source>
        <dbReference type="SAM" id="Phobius"/>
    </source>
</evidence>
<dbReference type="HOGENOM" id="CLU_000445_107_12_9"/>
<evidence type="ECO:0000256" key="7">
    <source>
        <dbReference type="ARBA" id="ARBA00029447"/>
    </source>
</evidence>
<dbReference type="PANTHER" id="PTHR43531">
    <property type="entry name" value="PROTEIN ICFG"/>
    <property type="match status" value="1"/>
</dbReference>
<evidence type="ECO:0000256" key="3">
    <source>
        <dbReference type="ARBA" id="ARBA00022500"/>
    </source>
</evidence>
<dbReference type="STRING" id="796943.HMPREF9625_00803"/>
<protein>
    <recommendedName>
        <fullName evidence="17">Methyl-accepting transducer domain-containing protein</fullName>
    </recommendedName>
</protein>
<dbReference type="RefSeq" id="WP_009534663.1">
    <property type="nucleotide sequence ID" value="NZ_KE148312.1"/>
</dbReference>
<dbReference type="SUPFAM" id="SSF58104">
    <property type="entry name" value="Methyl-accepting chemotaxis protein (MCP) signaling domain"/>
    <property type="match status" value="1"/>
</dbReference>
<evidence type="ECO:0008006" key="17">
    <source>
        <dbReference type="Google" id="ProtNLM"/>
    </source>
</evidence>
<evidence type="ECO:0000256" key="6">
    <source>
        <dbReference type="ARBA" id="ARBA00023136"/>
    </source>
</evidence>
<evidence type="ECO:0000256" key="10">
    <source>
        <dbReference type="SAM" id="MobiDB-lite"/>
    </source>
</evidence>
<gene>
    <name evidence="15" type="ORF">HMPREF9625_00803</name>
</gene>
<evidence type="ECO:0000256" key="5">
    <source>
        <dbReference type="ARBA" id="ARBA00022989"/>
    </source>
</evidence>
<dbReference type="CDD" id="cd06225">
    <property type="entry name" value="HAMP"/>
    <property type="match status" value="1"/>
</dbReference>
<evidence type="ECO:0000259" key="12">
    <source>
        <dbReference type="PROSITE" id="PS50111"/>
    </source>
</evidence>
<dbReference type="Gene3D" id="6.10.340.10">
    <property type="match status" value="1"/>
</dbReference>
<dbReference type="PATRIC" id="fig|796943.3.peg.1209"/>
<dbReference type="PROSITE" id="PS50885">
    <property type="entry name" value="HAMP"/>
    <property type="match status" value="2"/>
</dbReference>
<dbReference type="Pfam" id="PF00672">
    <property type="entry name" value="HAMP"/>
    <property type="match status" value="1"/>
</dbReference>
<keyword evidence="4 11" id="KW-0812">Transmembrane</keyword>
<evidence type="ECO:0000256" key="8">
    <source>
        <dbReference type="PROSITE-ProRule" id="PRU00284"/>
    </source>
</evidence>
<evidence type="ECO:0000256" key="9">
    <source>
        <dbReference type="SAM" id="Coils"/>
    </source>
</evidence>
<sequence length="733" mass="80546">MKSIRTTLIICMLMPIIIAFSLMGGTLVFYMDTLSVSDGNKLMPEGASQTAESVDGILELVQSQVDLLANTCSMMTDEEKILARDKSYFAEYEKQMNEVVISSTKDIPGLVASYIRYDPSLTYGTSGTFYTDANKDGKMEAVTPTDLSAYDPSDTEHVGWFYTPLKNKKSTWMEPYYNANINVTMISYVCPVYLKSGEGFAVIGVDFDFDYLNQLFTTHHKFHVGDTFLLNEEGKILYHPDFTNGENFGDILDGKYKNDLAQIISNKNGYVNGGRSKKAVLLGFETLSNGWKIVVTPSHEDIYGAMEMLKSTLGFFIAIYLIIMFVLSFIVGTKQAKPILSLTKSVRRLAEGSLDEEITVKSRNETGALAKGLTQLVAQLKDYKLYIQEITDSLNEIKNGNLDIELKNNYAGEFAKVKDALLDLTTKLTDLIGNIRLSSERVSQSARNVDSGAQNLTQGSTEQASSIEELSSTINDISVRVKQNADNAIKANEKAKVGKEEMLKSDGQMQEMKEAMSHINEKSAEISKIIKTIDDIAFQTNILALNAAIEAARAGAAGRGFAVVADEVRNLAQKSAEAAKNTTVLIDETVRAVEQGSSLADNTAQSLHQVVEGQTELSTLINEIASASEDQAQAVAQVTSGIEQISSVVQKNSATASESADASTELNSQAEKLQEQIRQFHLRDMDGRSSYTSKEDEDAGVSERVSEMDDMNEVNKPEEVKEPIEVDNPESPY</sequence>
<dbReference type="AlphaFoldDB" id="G9WN70"/>
<comment type="caution">
    <text evidence="15">The sequence shown here is derived from an EMBL/GenBank/DDBJ whole genome shotgun (WGS) entry which is preliminary data.</text>
</comment>
<accession>G9WN70</accession>
<feature type="domain" description="T-SNARE coiled-coil homology" evidence="13">
    <location>
        <begin position="597"/>
        <end position="659"/>
    </location>
</feature>
<dbReference type="PANTHER" id="PTHR43531:SF11">
    <property type="entry name" value="METHYL-ACCEPTING CHEMOTAXIS PROTEIN 3"/>
    <property type="match status" value="1"/>
</dbReference>
<dbReference type="SMART" id="SM00304">
    <property type="entry name" value="HAMP"/>
    <property type="match status" value="2"/>
</dbReference>
<feature type="domain" description="Methyl-accepting transducer" evidence="12">
    <location>
        <begin position="438"/>
        <end position="667"/>
    </location>
</feature>
<dbReference type="FunFam" id="1.10.287.950:FF:000001">
    <property type="entry name" value="Methyl-accepting chemotaxis sensory transducer"/>
    <property type="match status" value="1"/>
</dbReference>
<organism evidence="15 16">
    <name type="scientific">Oribacterium parvum ACB1</name>
    <dbReference type="NCBI Taxonomy" id="796943"/>
    <lineage>
        <taxon>Bacteria</taxon>
        <taxon>Bacillati</taxon>
        <taxon>Bacillota</taxon>
        <taxon>Clostridia</taxon>
        <taxon>Lachnospirales</taxon>
        <taxon>Lachnospiraceae</taxon>
        <taxon>Oribacterium</taxon>
    </lineage>
</organism>
<feature type="compositionally biased region" description="Basic and acidic residues" evidence="10">
    <location>
        <begin position="713"/>
        <end position="724"/>
    </location>
</feature>
<dbReference type="CDD" id="cd12913">
    <property type="entry name" value="PDC1_MCP_like"/>
    <property type="match status" value="1"/>
</dbReference>
<evidence type="ECO:0000259" key="14">
    <source>
        <dbReference type="PROSITE" id="PS50885"/>
    </source>
</evidence>
<dbReference type="Gene3D" id="1.10.287.950">
    <property type="entry name" value="Methyl-accepting chemotaxis protein"/>
    <property type="match status" value="1"/>
</dbReference>
<dbReference type="GO" id="GO:0005886">
    <property type="term" value="C:plasma membrane"/>
    <property type="evidence" value="ECO:0007669"/>
    <property type="project" value="UniProtKB-SubCell"/>
</dbReference>
<dbReference type="EMBL" id="AFZC02000003">
    <property type="protein sequence ID" value="EHL11236.1"/>
    <property type="molecule type" value="Genomic_DNA"/>
</dbReference>
<feature type="region of interest" description="Disordered" evidence="10">
    <location>
        <begin position="446"/>
        <end position="467"/>
    </location>
</feature>
<dbReference type="InterPro" id="IPR003660">
    <property type="entry name" value="HAMP_dom"/>
</dbReference>
<reference evidence="15" key="2">
    <citation type="submission" date="2013-03" db="EMBL/GenBank/DDBJ databases">
        <title>The Genome Sequence of Oribacterium sp. ACB1.</title>
        <authorList>
            <consortium name="The Broad Institute Genomics Platform"/>
            <consortium name="The Broad Institute Genome Sequencing Center for Infectious Disease"/>
            <person name="Earl A."/>
            <person name="Ward D."/>
            <person name="Feldgarden M."/>
            <person name="Gevers D."/>
            <person name="Sizova M."/>
            <person name="Hazen A."/>
            <person name="Epstein S."/>
            <person name="Walker B."/>
            <person name="Young S."/>
            <person name="Zeng Q."/>
            <person name="Gargeya S."/>
            <person name="Fitzgerald M."/>
            <person name="Haas B."/>
            <person name="Abouelleil A."/>
            <person name="Allen A.W."/>
            <person name="Alvarado L."/>
            <person name="Arachchi H.M."/>
            <person name="Berlin A.M."/>
            <person name="Chapman S.B."/>
            <person name="Gainer-Dewar J."/>
            <person name="Goldberg J."/>
            <person name="Griggs A."/>
            <person name="Gujja S."/>
            <person name="Hansen M."/>
            <person name="Howarth C."/>
            <person name="Imamovic A."/>
            <person name="Ireland A."/>
            <person name="Larimer J."/>
            <person name="McCowan C."/>
            <person name="Murphy C."/>
            <person name="Pearson M."/>
            <person name="Poon T.W."/>
            <person name="Priest M."/>
            <person name="Roberts A."/>
            <person name="Saif S."/>
            <person name="Shea T."/>
            <person name="Sisk P."/>
            <person name="Sykes S."/>
            <person name="Wortman J."/>
            <person name="Nusbaum C."/>
            <person name="Birren B."/>
        </authorList>
    </citation>
    <scope>NUCLEOTIDE SEQUENCE [LARGE SCALE GENOMIC DNA]</scope>
    <source>
        <strain evidence="15">ACB1</strain>
    </source>
</reference>
<keyword evidence="6 11" id="KW-0472">Membrane</keyword>
<keyword evidence="8" id="KW-0807">Transducer</keyword>
<feature type="coiled-coil region" evidence="9">
    <location>
        <begin position="656"/>
        <end position="683"/>
    </location>
</feature>
<keyword evidence="5 11" id="KW-1133">Transmembrane helix</keyword>
<feature type="domain" description="HAMP" evidence="14">
    <location>
        <begin position="387"/>
        <end position="433"/>
    </location>
</feature>
<evidence type="ECO:0000256" key="2">
    <source>
        <dbReference type="ARBA" id="ARBA00022475"/>
    </source>
</evidence>
<dbReference type="Proteomes" id="UP000018461">
    <property type="component" value="Unassembled WGS sequence"/>
</dbReference>